<evidence type="ECO:0000256" key="1">
    <source>
        <dbReference type="ARBA" id="ARBA00001971"/>
    </source>
</evidence>
<keyword evidence="8 16" id="KW-0560">Oxidoreductase</keyword>
<dbReference type="InterPro" id="IPR036396">
    <property type="entry name" value="Cyt_P450_sf"/>
</dbReference>
<keyword evidence="6" id="KW-0934">Plastid</keyword>
<comment type="cofactor">
    <cofactor evidence="1 15">
        <name>heme</name>
        <dbReference type="ChEBI" id="CHEBI:30413"/>
    </cofactor>
</comment>
<dbReference type="InterPro" id="IPR017972">
    <property type="entry name" value="Cyt_P450_CS"/>
</dbReference>
<keyword evidence="10 16" id="KW-0503">Monooxygenase</keyword>
<evidence type="ECO:0000256" key="12">
    <source>
        <dbReference type="ARBA" id="ARBA00023766"/>
    </source>
</evidence>
<keyword evidence="5 15" id="KW-0479">Metal-binding</keyword>
<keyword evidence="4 17" id="KW-0812">Transmembrane</keyword>
<comment type="subcellular location">
    <subcellularLocation>
        <location evidence="12">Plastid</location>
        <location evidence="12">Chloroplast outer membrane</location>
        <topology evidence="12">Single-pass membrane protein</topology>
    </subcellularLocation>
</comment>
<organism evidence="18">
    <name type="scientific">Davidia involucrata</name>
    <name type="common">Dove tree</name>
    <dbReference type="NCBI Taxonomy" id="16924"/>
    <lineage>
        <taxon>Eukaryota</taxon>
        <taxon>Viridiplantae</taxon>
        <taxon>Streptophyta</taxon>
        <taxon>Embryophyta</taxon>
        <taxon>Tracheophyta</taxon>
        <taxon>Spermatophyta</taxon>
        <taxon>Magnoliopsida</taxon>
        <taxon>eudicotyledons</taxon>
        <taxon>Gunneridae</taxon>
        <taxon>Pentapetalae</taxon>
        <taxon>asterids</taxon>
        <taxon>Cornales</taxon>
        <taxon>Nyssaceae</taxon>
        <taxon>Davidia</taxon>
    </lineage>
</organism>
<keyword evidence="6" id="KW-1002">Plastid outer membrane</keyword>
<dbReference type="InterPro" id="IPR002401">
    <property type="entry name" value="Cyt_P450_E_grp-I"/>
</dbReference>
<dbReference type="CDD" id="cd11075">
    <property type="entry name" value="CYP77_89"/>
    <property type="match status" value="1"/>
</dbReference>
<dbReference type="GO" id="GO:0009707">
    <property type="term" value="C:chloroplast outer membrane"/>
    <property type="evidence" value="ECO:0007669"/>
    <property type="project" value="UniProtKB-SubCell"/>
</dbReference>
<evidence type="ECO:0000256" key="6">
    <source>
        <dbReference type="ARBA" id="ARBA00022805"/>
    </source>
</evidence>
<evidence type="ECO:0000256" key="14">
    <source>
        <dbReference type="ARBA" id="ARBA00066565"/>
    </source>
</evidence>
<evidence type="ECO:0000256" key="8">
    <source>
        <dbReference type="ARBA" id="ARBA00023002"/>
    </source>
</evidence>
<sequence length="517" mass="59318">MALTDAILDLQAKAFGTAISVGGPAIALGGLSLWFIRGYVNDHRRKSANDLPPLPEVPGLPVIGNLLQLKEKKPHMTFTKWAETYGPIYSIRTGANTVVVLNTNDVVKEAMVTRFSSISTRKLSKALKILTFDKCMVATSDYDEFHKTVKRHILANVLGPNAQKRHRGNRDTLIENTSKYLHSRVKNCPLQAVTLREIFESELFGLALKQTLGKDVESIYVEELRATLSREEMFKVLVTDQMEGAIDVDWRDFFPYLKWIPNKSFELKMQQKDFRRQVVMKALIREQRKRIDSGEEMNCYLEYLLSEAKTLSEKQMAMLLWEVIIETSDTTLVTTEWAMYELAKDPKRQDRLYQEIQNICGLDKIKEENLSQLPYLSAIFHESLRKHSPVPIIPMRYVHEDTQLGGYHIAAGSEIAINIYGCNMDKKQWENPEEWKPERFLDEKYDSMDLHKTMSFGGGKRVCAGSLQAMLISCTTIGRLVQEFEWRLNHGEEENVDIVGLTTRKLHPMQAILKPRN</sequence>
<dbReference type="PANTHER" id="PTHR47283:SF1">
    <property type="entry name" value="ENT-KAURENE OXIDASE, CHLOROPLASTIC"/>
    <property type="match status" value="1"/>
</dbReference>
<dbReference type="EMBL" id="GHES01016004">
    <property type="protein sequence ID" value="MPA46563.1"/>
    <property type="molecule type" value="Transcribed_RNA"/>
</dbReference>
<dbReference type="PROSITE" id="PS00086">
    <property type="entry name" value="CYTOCHROME_P450"/>
    <property type="match status" value="1"/>
</dbReference>
<evidence type="ECO:0000256" key="2">
    <source>
        <dbReference type="ARBA" id="ARBA00010617"/>
    </source>
</evidence>
<dbReference type="PRINTS" id="PR00463">
    <property type="entry name" value="EP450I"/>
</dbReference>
<evidence type="ECO:0000256" key="11">
    <source>
        <dbReference type="ARBA" id="ARBA00023136"/>
    </source>
</evidence>
<dbReference type="PANTHER" id="PTHR47283">
    <property type="entry name" value="ENT-KAURENE OXIDASE, CHLOROPLASTIC"/>
    <property type="match status" value="1"/>
</dbReference>
<reference evidence="18" key="1">
    <citation type="submission" date="2019-08" db="EMBL/GenBank/DDBJ databases">
        <title>Reference gene set and small RNA set construction with multiple tissues from Davidia involucrata Baill.</title>
        <authorList>
            <person name="Yang H."/>
            <person name="Zhou C."/>
            <person name="Li G."/>
            <person name="Wang J."/>
            <person name="Gao P."/>
            <person name="Wang M."/>
            <person name="Wang R."/>
            <person name="Zhao Y."/>
        </authorList>
    </citation>
    <scope>NUCLEOTIDE SEQUENCE</scope>
    <source>
        <tissue evidence="18">Mixed with DoveR01_LX</tissue>
    </source>
</reference>
<name>A0A5B6ZUZ9_DAVIN</name>
<dbReference type="Pfam" id="PF00067">
    <property type="entry name" value="p450"/>
    <property type="match status" value="1"/>
</dbReference>
<dbReference type="GO" id="GO:0009686">
    <property type="term" value="P:gibberellin biosynthetic process"/>
    <property type="evidence" value="ECO:0007669"/>
    <property type="project" value="InterPro"/>
</dbReference>
<dbReference type="SUPFAM" id="SSF48264">
    <property type="entry name" value="Cytochrome P450"/>
    <property type="match status" value="1"/>
</dbReference>
<evidence type="ECO:0000256" key="4">
    <source>
        <dbReference type="ARBA" id="ARBA00022692"/>
    </source>
</evidence>
<evidence type="ECO:0000313" key="18">
    <source>
        <dbReference type="EMBL" id="MPA46563.1"/>
    </source>
</evidence>
<dbReference type="Gene3D" id="1.10.630.10">
    <property type="entry name" value="Cytochrome P450"/>
    <property type="match status" value="1"/>
</dbReference>
<feature type="transmembrane region" description="Helical" evidence="17">
    <location>
        <begin position="14"/>
        <end position="36"/>
    </location>
</feature>
<dbReference type="InterPro" id="IPR001128">
    <property type="entry name" value="Cyt_P450"/>
</dbReference>
<evidence type="ECO:0000256" key="7">
    <source>
        <dbReference type="ARBA" id="ARBA00022989"/>
    </source>
</evidence>
<dbReference type="GO" id="GO:0020037">
    <property type="term" value="F:heme binding"/>
    <property type="evidence" value="ECO:0007669"/>
    <property type="project" value="InterPro"/>
</dbReference>
<feature type="binding site" description="axial binding residue" evidence="15">
    <location>
        <position position="463"/>
    </location>
    <ligand>
        <name>heme</name>
        <dbReference type="ChEBI" id="CHEBI:30413"/>
    </ligand>
    <ligandPart>
        <name>Fe</name>
        <dbReference type="ChEBI" id="CHEBI:18248"/>
    </ligandPart>
</feature>
<evidence type="ECO:0000256" key="9">
    <source>
        <dbReference type="ARBA" id="ARBA00023004"/>
    </source>
</evidence>
<keyword evidence="7 17" id="KW-1133">Transmembrane helix</keyword>
<evidence type="ECO:0000256" key="16">
    <source>
        <dbReference type="RuleBase" id="RU000461"/>
    </source>
</evidence>
<dbReference type="AlphaFoldDB" id="A0A5B6ZUZ9"/>
<keyword evidence="9 15" id="KW-0408">Iron</keyword>
<keyword evidence="3 15" id="KW-0349">Heme</keyword>
<dbReference type="GO" id="GO:0005783">
    <property type="term" value="C:endoplasmic reticulum"/>
    <property type="evidence" value="ECO:0007669"/>
    <property type="project" value="TreeGrafter"/>
</dbReference>
<comment type="similarity">
    <text evidence="2 16">Belongs to the cytochrome P450 family.</text>
</comment>
<evidence type="ECO:0000256" key="3">
    <source>
        <dbReference type="ARBA" id="ARBA00022617"/>
    </source>
</evidence>
<keyword evidence="11 17" id="KW-0472">Membrane</keyword>
<dbReference type="GO" id="GO:0052615">
    <property type="term" value="F:ent-kaurene oxidase activity"/>
    <property type="evidence" value="ECO:0007669"/>
    <property type="project" value="UniProtKB-EC"/>
</dbReference>
<gene>
    <name evidence="18" type="ORF">Din_016004</name>
</gene>
<evidence type="ECO:0000256" key="5">
    <source>
        <dbReference type="ARBA" id="ARBA00022723"/>
    </source>
</evidence>
<dbReference type="GO" id="GO:0010241">
    <property type="term" value="P:ent-kaurene oxidation to kaurenoic acid"/>
    <property type="evidence" value="ECO:0007669"/>
    <property type="project" value="InterPro"/>
</dbReference>
<dbReference type="InterPro" id="IPR044225">
    <property type="entry name" value="KO_chloroplastic"/>
</dbReference>
<proteinExistence type="inferred from homology"/>
<protein>
    <recommendedName>
        <fullName evidence="14">ent-kaurene monooxygenase</fullName>
        <ecNumber evidence="14">1.14.14.86</ecNumber>
    </recommendedName>
</protein>
<dbReference type="GO" id="GO:0005506">
    <property type="term" value="F:iron ion binding"/>
    <property type="evidence" value="ECO:0007669"/>
    <property type="project" value="InterPro"/>
</dbReference>
<dbReference type="FunFam" id="1.10.630.10:FF:000062">
    <property type="entry name" value="Ent-kaurene oxidase 2"/>
    <property type="match status" value="1"/>
</dbReference>
<dbReference type="GO" id="GO:0016709">
    <property type="term" value="F:oxidoreductase activity, acting on paired donors, with incorporation or reduction of molecular oxygen, NAD(P)H as one donor, and incorporation of one atom of oxygen"/>
    <property type="evidence" value="ECO:0007669"/>
    <property type="project" value="TreeGrafter"/>
</dbReference>
<accession>A0A5B6ZUZ9</accession>
<evidence type="ECO:0000256" key="15">
    <source>
        <dbReference type="PIRSR" id="PIRSR602401-1"/>
    </source>
</evidence>
<comment type="function">
    <text evidence="13">Catalyzes three successive oxidations of the 4-methyl group of ent-kaurene giving kaurenoic acid, a key step in gibberellins (GAs) biosynthesis. GAs, which are involved many processes, including stem elongation, play a central role in plant development.</text>
</comment>
<evidence type="ECO:0000256" key="10">
    <source>
        <dbReference type="ARBA" id="ARBA00023033"/>
    </source>
</evidence>
<evidence type="ECO:0000256" key="17">
    <source>
        <dbReference type="SAM" id="Phobius"/>
    </source>
</evidence>
<evidence type="ECO:0000256" key="13">
    <source>
        <dbReference type="ARBA" id="ARBA00058795"/>
    </source>
</evidence>
<dbReference type="EC" id="1.14.14.86" evidence="14"/>